<dbReference type="EMBL" id="JAINWA010000003">
    <property type="protein sequence ID" value="MCD1655537.1"/>
    <property type="molecule type" value="Genomic_DNA"/>
</dbReference>
<reference evidence="2" key="1">
    <citation type="submission" date="2021-08" db="EMBL/GenBank/DDBJ databases">
        <title>Comparative analyses of Brucepasteria parasyntrophica and Teretinema zuelzerae.</title>
        <authorList>
            <person name="Song Y."/>
            <person name="Brune A."/>
        </authorList>
    </citation>
    <scope>NUCLEOTIDE SEQUENCE</scope>
    <source>
        <strain evidence="2">DSM 1903</strain>
    </source>
</reference>
<dbReference type="GO" id="GO:0006779">
    <property type="term" value="P:porphyrin-containing compound biosynthetic process"/>
    <property type="evidence" value="ECO:0007669"/>
    <property type="project" value="InterPro"/>
</dbReference>
<dbReference type="SUPFAM" id="SSF51726">
    <property type="entry name" value="UROD/MetE-like"/>
    <property type="match status" value="1"/>
</dbReference>
<dbReference type="Gene3D" id="3.20.20.210">
    <property type="match status" value="1"/>
</dbReference>
<keyword evidence="3" id="KW-1185">Reference proteome</keyword>
<dbReference type="Proteomes" id="UP001198163">
    <property type="component" value="Unassembled WGS sequence"/>
</dbReference>
<organism evidence="2 3">
    <name type="scientific">Teretinema zuelzerae</name>
    <dbReference type="NCBI Taxonomy" id="156"/>
    <lineage>
        <taxon>Bacteria</taxon>
        <taxon>Pseudomonadati</taxon>
        <taxon>Spirochaetota</taxon>
        <taxon>Spirochaetia</taxon>
        <taxon>Spirochaetales</taxon>
        <taxon>Treponemataceae</taxon>
        <taxon>Teretinema</taxon>
    </lineage>
</organism>
<evidence type="ECO:0000313" key="2">
    <source>
        <dbReference type="EMBL" id="MCD1655537.1"/>
    </source>
</evidence>
<gene>
    <name evidence="2" type="ORF">K7J14_12625</name>
</gene>
<sequence>MNSNKRDLVSDVFRNKVPERTPVGFWFHFVEGDDVFNGLDNPEVVRKNIDGHLRYYDAFKPDLVKLMSDGFFKYPDPLLSSDSSISSLERIAPLEGSHPWIQGQVRLVKELVGRFGSEIMVFYNIFSPATMLRILFGDGEKGNRRLADFILENPSAVRRALDAVGESLALLSRLVIEEGGADGVYVSVQSVQDGRIADSVYREVIAPSDKAVLAAANRAGGQNILHVCGYQGGRNNLTLFADYESAAVNWAVNVEKISLKEGKKLFGGRAVIGGFANGSDGLLYRGSEKEIRDFTRALLAESGSSGVALGADCSLPSDIDVQRLSWVRDEASLIRN</sequence>
<dbReference type="Pfam" id="PF01208">
    <property type="entry name" value="URO-D"/>
    <property type="match status" value="1"/>
</dbReference>
<dbReference type="PANTHER" id="PTHR47099:SF1">
    <property type="entry name" value="METHYLCOBAMIDE:COM METHYLTRANSFERASE MTBA"/>
    <property type="match status" value="1"/>
</dbReference>
<name>A0AAE3EJB1_9SPIR</name>
<evidence type="ECO:0000259" key="1">
    <source>
        <dbReference type="Pfam" id="PF01208"/>
    </source>
</evidence>
<dbReference type="GO" id="GO:0004853">
    <property type="term" value="F:uroporphyrinogen decarboxylase activity"/>
    <property type="evidence" value="ECO:0007669"/>
    <property type="project" value="InterPro"/>
</dbReference>
<feature type="domain" description="Uroporphyrinogen decarboxylase (URO-D)" evidence="1">
    <location>
        <begin position="76"/>
        <end position="328"/>
    </location>
</feature>
<dbReference type="AlphaFoldDB" id="A0AAE3EJB1"/>
<dbReference type="InterPro" id="IPR000257">
    <property type="entry name" value="Uroporphyrinogen_deCOase"/>
</dbReference>
<comment type="caution">
    <text evidence="2">The sequence shown here is derived from an EMBL/GenBank/DDBJ whole genome shotgun (WGS) entry which is preliminary data.</text>
</comment>
<accession>A0AAE3EJB1</accession>
<proteinExistence type="predicted"/>
<protein>
    <submittedName>
        <fullName evidence="2">Uroporphyrinogen decarboxylase</fullName>
    </submittedName>
</protein>
<evidence type="ECO:0000313" key="3">
    <source>
        <dbReference type="Proteomes" id="UP001198163"/>
    </source>
</evidence>
<dbReference type="RefSeq" id="WP_230756868.1">
    <property type="nucleotide sequence ID" value="NZ_JAINWA010000003.1"/>
</dbReference>
<dbReference type="PANTHER" id="PTHR47099">
    <property type="entry name" value="METHYLCOBAMIDE:COM METHYLTRANSFERASE MTBA"/>
    <property type="match status" value="1"/>
</dbReference>
<dbReference type="InterPro" id="IPR052024">
    <property type="entry name" value="Methanogen_methyltrans"/>
</dbReference>
<dbReference type="InterPro" id="IPR038071">
    <property type="entry name" value="UROD/MetE-like_sf"/>
</dbReference>